<proteinExistence type="predicted"/>
<reference evidence="1" key="1">
    <citation type="submission" date="2020-10" db="EMBL/GenBank/DDBJ databases">
        <title>Taxonomic study of unclassified bacteria belonging to the class Ktedonobacteria.</title>
        <authorList>
            <person name="Yabe S."/>
            <person name="Wang C.M."/>
            <person name="Zheng Y."/>
            <person name="Sakai Y."/>
            <person name="Cavaletti L."/>
            <person name="Monciardini P."/>
            <person name="Donadio S."/>
        </authorList>
    </citation>
    <scope>NUCLEOTIDE SEQUENCE</scope>
    <source>
        <strain evidence="1">SOSP1-1</strain>
    </source>
</reference>
<dbReference type="EMBL" id="BNJF01000001">
    <property type="protein sequence ID" value="GHO44152.1"/>
    <property type="molecule type" value="Genomic_DNA"/>
</dbReference>
<evidence type="ECO:0000313" key="1">
    <source>
        <dbReference type="EMBL" id="GHO44152.1"/>
    </source>
</evidence>
<dbReference type="Proteomes" id="UP000612362">
    <property type="component" value="Unassembled WGS sequence"/>
</dbReference>
<keyword evidence="2" id="KW-1185">Reference proteome</keyword>
<name>A0A8J3I0U2_9CHLR</name>
<accession>A0A8J3I0U2</accession>
<evidence type="ECO:0000313" key="2">
    <source>
        <dbReference type="Proteomes" id="UP000612362"/>
    </source>
</evidence>
<evidence type="ECO:0008006" key="3">
    <source>
        <dbReference type="Google" id="ProtNLM"/>
    </source>
</evidence>
<dbReference type="InterPro" id="IPR024623">
    <property type="entry name" value="YtxH"/>
</dbReference>
<dbReference type="RefSeq" id="WP_220193568.1">
    <property type="nucleotide sequence ID" value="NZ_BNJF01000001.1"/>
</dbReference>
<organism evidence="1 2">
    <name type="scientific">Ktedonospora formicarum</name>
    <dbReference type="NCBI Taxonomy" id="2778364"/>
    <lineage>
        <taxon>Bacteria</taxon>
        <taxon>Bacillati</taxon>
        <taxon>Chloroflexota</taxon>
        <taxon>Ktedonobacteria</taxon>
        <taxon>Ktedonobacterales</taxon>
        <taxon>Ktedonobacteraceae</taxon>
        <taxon>Ktedonospora</taxon>
    </lineage>
</organism>
<protein>
    <recommendedName>
        <fullName evidence="3">YtxH domain-containing protein</fullName>
    </recommendedName>
</protein>
<sequence>MKFVTGLLLGLGIGIGIGLLVAPQSGEATRAQLSEQGILLRSGSLGDDVRTRAQEAIAQGRQLYSRTKEELTDRYTQARSGNL</sequence>
<comment type="caution">
    <text evidence="1">The sequence shown here is derived from an EMBL/GenBank/DDBJ whole genome shotgun (WGS) entry which is preliminary data.</text>
</comment>
<dbReference type="Pfam" id="PF12732">
    <property type="entry name" value="YtxH"/>
    <property type="match status" value="1"/>
</dbReference>
<dbReference type="AlphaFoldDB" id="A0A8J3I0U2"/>
<gene>
    <name evidence="1" type="ORF">KSX_23150</name>
</gene>